<dbReference type="OrthoDB" id="9775804at2"/>
<dbReference type="HOGENOM" id="CLU_118417_0_0_9"/>
<dbReference type="PROSITE" id="PS51186">
    <property type="entry name" value="GNAT"/>
    <property type="match status" value="1"/>
</dbReference>
<dbReference type="InterPro" id="IPR016181">
    <property type="entry name" value="Acyl_CoA_acyltransferase"/>
</dbReference>
<proteinExistence type="predicted"/>
<feature type="domain" description="N-acetyltransferase" evidence="1">
    <location>
        <begin position="1"/>
        <end position="145"/>
    </location>
</feature>
<evidence type="ECO:0000259" key="1">
    <source>
        <dbReference type="PROSITE" id="PS51186"/>
    </source>
</evidence>
<gene>
    <name evidence="2" type="ORF">CM240_2218</name>
</gene>
<dbReference type="KEGG" id="clt:CM240_2218"/>
<protein>
    <submittedName>
        <fullName evidence="2">Acetyltransferase, gnat family</fullName>
    </submittedName>
</protein>
<reference evidence="2 3" key="1">
    <citation type="submission" date="2013-11" db="EMBL/GenBank/DDBJ databases">
        <title>Complete genome sequence of Clostridum sp. M2/40.</title>
        <authorList>
            <person name="Wibberg D."/>
            <person name="Puehler A."/>
            <person name="Schlueter A."/>
        </authorList>
    </citation>
    <scope>NUCLEOTIDE SEQUENCE [LARGE SCALE GENOMIC DNA]</scope>
    <source>
        <strain evidence="3">M2/40</strain>
    </source>
</reference>
<dbReference type="SUPFAM" id="SSF55729">
    <property type="entry name" value="Acyl-CoA N-acyltransferases (Nat)"/>
    <property type="match status" value="1"/>
</dbReference>
<organism evidence="2 3">
    <name type="scientific">Clostridium bornimense</name>
    <dbReference type="NCBI Taxonomy" id="1216932"/>
    <lineage>
        <taxon>Bacteria</taxon>
        <taxon>Bacillati</taxon>
        <taxon>Bacillota</taxon>
        <taxon>Clostridia</taxon>
        <taxon>Eubacteriales</taxon>
        <taxon>Clostridiaceae</taxon>
        <taxon>Clostridium</taxon>
    </lineage>
</organism>
<evidence type="ECO:0000313" key="2">
    <source>
        <dbReference type="EMBL" id="CDM69361.1"/>
    </source>
</evidence>
<dbReference type="CDD" id="cd04301">
    <property type="entry name" value="NAT_SF"/>
    <property type="match status" value="1"/>
</dbReference>
<dbReference type="eggNOG" id="COG0456">
    <property type="taxonomic scope" value="Bacteria"/>
</dbReference>
<dbReference type="PATRIC" id="fig|1216932.3.peg.2202"/>
<dbReference type="EMBL" id="HG917868">
    <property type="protein sequence ID" value="CDM69361.1"/>
    <property type="molecule type" value="Genomic_DNA"/>
</dbReference>
<dbReference type="Proteomes" id="UP000019426">
    <property type="component" value="Chromosome M2/40_rep1"/>
</dbReference>
<evidence type="ECO:0000313" key="3">
    <source>
        <dbReference type="Proteomes" id="UP000019426"/>
    </source>
</evidence>
<dbReference type="AlphaFoldDB" id="W6RXG9"/>
<dbReference type="Gene3D" id="3.40.630.30">
    <property type="match status" value="1"/>
</dbReference>
<dbReference type="GO" id="GO:0016747">
    <property type="term" value="F:acyltransferase activity, transferring groups other than amino-acyl groups"/>
    <property type="evidence" value="ECO:0007669"/>
    <property type="project" value="InterPro"/>
</dbReference>
<dbReference type="RefSeq" id="WP_044039111.1">
    <property type="nucleotide sequence ID" value="NZ_HG917868.1"/>
</dbReference>
<name>W6RXG9_9CLOT</name>
<keyword evidence="3" id="KW-1185">Reference proteome</keyword>
<keyword evidence="2" id="KW-0808">Transferase</keyword>
<sequence length="145" mass="17279">MFKEITRNDLYEITNLFIEVFNGEPWRDKWTYETAIKRLRDIIDMPGFIGNAYYEDNTLVGCIMGREEMFYDGKHFEILEFYVNAKCQGKGYGRKILNDFTYKLFNKDIKKIFLITCHGIRTEGFYEKNGFKTSEELIIMSKNIL</sequence>
<dbReference type="Pfam" id="PF00583">
    <property type="entry name" value="Acetyltransf_1"/>
    <property type="match status" value="1"/>
</dbReference>
<dbReference type="STRING" id="1216932.CM240_2218"/>
<accession>W6RXG9</accession>
<dbReference type="InterPro" id="IPR000182">
    <property type="entry name" value="GNAT_dom"/>
</dbReference>